<organism evidence="3 4">
    <name type="scientific">Scleropages formosus</name>
    <name type="common">Asian bonytongue</name>
    <name type="synonym">Osteoglossum formosum</name>
    <dbReference type="NCBI Taxonomy" id="113540"/>
    <lineage>
        <taxon>Eukaryota</taxon>
        <taxon>Metazoa</taxon>
        <taxon>Chordata</taxon>
        <taxon>Craniata</taxon>
        <taxon>Vertebrata</taxon>
        <taxon>Euteleostomi</taxon>
        <taxon>Actinopterygii</taxon>
        <taxon>Neopterygii</taxon>
        <taxon>Teleostei</taxon>
        <taxon>Osteoglossocephala</taxon>
        <taxon>Osteoglossomorpha</taxon>
        <taxon>Osteoglossiformes</taxon>
        <taxon>Osteoglossidae</taxon>
        <taxon>Scleropages</taxon>
    </lineage>
</organism>
<reference evidence="3" key="3">
    <citation type="submission" date="2025-09" db="UniProtKB">
        <authorList>
            <consortium name="Ensembl"/>
        </authorList>
    </citation>
    <scope>IDENTIFICATION</scope>
</reference>
<dbReference type="GeneID" id="108934307"/>
<reference evidence="3 4" key="1">
    <citation type="submission" date="2019-04" db="EMBL/GenBank/DDBJ databases">
        <authorList>
            <consortium name="Wellcome Sanger Institute Data Sharing"/>
        </authorList>
    </citation>
    <scope>NUCLEOTIDE SEQUENCE [LARGE SCALE GENOMIC DNA]</scope>
</reference>
<dbReference type="AlphaFoldDB" id="A0A8C9S5R6"/>
<dbReference type="Ensembl" id="ENSSFOT00015029369.2">
    <property type="protein sequence ID" value="ENSSFOP00015029037.1"/>
    <property type="gene ID" value="ENSSFOG00015018649.2"/>
</dbReference>
<dbReference type="OrthoDB" id="8958619at2759"/>
<dbReference type="PANTHER" id="PTHR10607">
    <property type="entry name" value="OSTEOPONTIN"/>
    <property type="match status" value="1"/>
</dbReference>
<dbReference type="GO" id="GO:0007155">
    <property type="term" value="P:cell adhesion"/>
    <property type="evidence" value="ECO:0007669"/>
    <property type="project" value="InterPro"/>
</dbReference>
<feature type="compositionally biased region" description="Low complexity" evidence="1">
    <location>
        <begin position="237"/>
        <end position="279"/>
    </location>
</feature>
<feature type="region of interest" description="Disordered" evidence="1">
    <location>
        <begin position="58"/>
        <end position="148"/>
    </location>
</feature>
<dbReference type="GeneTree" id="ENSGT00400000024390"/>
<proteinExistence type="predicted"/>
<dbReference type="PANTHER" id="PTHR10607:SF1">
    <property type="entry name" value="OSTEOPONTIN"/>
    <property type="match status" value="1"/>
</dbReference>
<feature type="region of interest" description="Disordered" evidence="1">
    <location>
        <begin position="21"/>
        <end position="45"/>
    </location>
</feature>
<dbReference type="KEGG" id="sfm:108934307"/>
<feature type="compositionally biased region" description="Low complexity" evidence="1">
    <location>
        <begin position="212"/>
        <end position="229"/>
    </location>
</feature>
<name>A0A8C9S5R6_SCLFO</name>
<feature type="signal peptide" evidence="2">
    <location>
        <begin position="1"/>
        <end position="16"/>
    </location>
</feature>
<gene>
    <name evidence="3" type="primary">spp1</name>
</gene>
<dbReference type="Proteomes" id="UP000694397">
    <property type="component" value="Chromosome 6"/>
</dbReference>
<evidence type="ECO:0000313" key="3">
    <source>
        <dbReference type="Ensembl" id="ENSSFOP00015029037.1"/>
    </source>
</evidence>
<sequence>MKTAVVFLLLLPTVFCHPVKRSASSSESSEEQAKPARSPLKPFQSQVKFALPQLKAAAGFAQKAPTQSMTAESDESSDSSDEAQDTDESSESDESEDAETTTTVAPPPEETTLPPIIDNGRGDSLGSPRDYKSNIFVESNKIEKGPSPYKYYGGNKVQDGINLVSKKSSIYDGKEGNDIEKSLKVYKALQVNEEPLDEDTSTPEVESQGLDASSGAAEGAQGPAQAQGEESTEEAETASATSESDSASAADGSDSSQSSEEATATPGAADADSSQSSESQESDSAEIETTTEPPVVITAK</sequence>
<reference evidence="3" key="2">
    <citation type="submission" date="2025-08" db="UniProtKB">
        <authorList>
            <consortium name="Ensembl"/>
        </authorList>
    </citation>
    <scope>IDENTIFICATION</scope>
</reference>
<dbReference type="GO" id="GO:0001503">
    <property type="term" value="P:ossification"/>
    <property type="evidence" value="ECO:0007669"/>
    <property type="project" value="InterPro"/>
</dbReference>
<dbReference type="RefSeq" id="XP_018607426.1">
    <property type="nucleotide sequence ID" value="XM_018751910.2"/>
</dbReference>
<feature type="chain" id="PRO_5034194505" evidence="2">
    <location>
        <begin position="17"/>
        <end position="300"/>
    </location>
</feature>
<keyword evidence="4" id="KW-1185">Reference proteome</keyword>
<keyword evidence="2" id="KW-0732">Signal</keyword>
<dbReference type="CTD" id="6696"/>
<evidence type="ECO:0000313" key="4">
    <source>
        <dbReference type="Proteomes" id="UP000694397"/>
    </source>
</evidence>
<accession>A0A8C9S5R6</accession>
<feature type="compositionally biased region" description="Low complexity" evidence="1">
    <location>
        <begin position="100"/>
        <end position="115"/>
    </location>
</feature>
<protein>
    <submittedName>
        <fullName evidence="3">Secreted phosphoprotein 1</fullName>
    </submittedName>
</protein>
<evidence type="ECO:0000256" key="1">
    <source>
        <dbReference type="SAM" id="MobiDB-lite"/>
    </source>
</evidence>
<feature type="compositionally biased region" description="Acidic residues" evidence="1">
    <location>
        <begin position="72"/>
        <end position="99"/>
    </location>
</feature>
<dbReference type="InterPro" id="IPR002038">
    <property type="entry name" value="Osteopontin"/>
</dbReference>
<evidence type="ECO:0000256" key="2">
    <source>
        <dbReference type="SAM" id="SignalP"/>
    </source>
</evidence>
<feature type="region of interest" description="Disordered" evidence="1">
    <location>
        <begin position="190"/>
        <end position="300"/>
    </location>
</feature>